<dbReference type="AlphaFoldDB" id="A0A660A8L7"/>
<evidence type="ECO:0000313" key="1">
    <source>
        <dbReference type="EMBL" id="TNY48465.1"/>
    </source>
</evidence>
<sequence>MPARASRAPPVGFSARLPRAGFSRPPVRLFPPGCPPSPFFSFSLCSLRYLVPPLFFLASLLRFSLFFS</sequence>
<reference evidence="1 2" key="1">
    <citation type="submission" date="2019-05" db="EMBL/GenBank/DDBJ databases">
        <title>Novel genomic isolates of S.pyogenes and S.dysgalactiae subsp. equisimilis associated to necrotising fasciitis (NSTI).</title>
        <authorList>
            <person name="Barrantes I."/>
        </authorList>
    </citation>
    <scope>NUCLEOTIDE SEQUENCE [LARGE SCALE GENOMIC DNA]</scope>
    <source>
        <strain evidence="1 2">SPY6028</strain>
    </source>
</reference>
<organism evidence="1 2">
    <name type="scientific">Streptococcus pyogenes</name>
    <dbReference type="NCBI Taxonomy" id="1314"/>
    <lineage>
        <taxon>Bacteria</taxon>
        <taxon>Bacillati</taxon>
        <taxon>Bacillota</taxon>
        <taxon>Bacilli</taxon>
        <taxon>Lactobacillales</taxon>
        <taxon>Streptococcaceae</taxon>
        <taxon>Streptococcus</taxon>
    </lineage>
</organism>
<dbReference type="Proteomes" id="UP000316580">
    <property type="component" value="Unassembled WGS sequence"/>
</dbReference>
<protein>
    <submittedName>
        <fullName evidence="1">Uncharacterized protein</fullName>
    </submittedName>
</protein>
<evidence type="ECO:0000313" key="2">
    <source>
        <dbReference type="Proteomes" id="UP000316580"/>
    </source>
</evidence>
<comment type="caution">
    <text evidence="1">The sequence shown here is derived from an EMBL/GenBank/DDBJ whole genome shotgun (WGS) entry which is preliminary data.</text>
</comment>
<accession>A0A660A8L7</accession>
<feature type="non-terminal residue" evidence="1">
    <location>
        <position position="68"/>
    </location>
</feature>
<gene>
    <name evidence="1" type="ORF">FGO82_01435</name>
</gene>
<dbReference type="EMBL" id="VCID01000324">
    <property type="protein sequence ID" value="TNY48465.1"/>
    <property type="molecule type" value="Genomic_DNA"/>
</dbReference>
<name>A0A660A8L7_STRPY</name>
<proteinExistence type="predicted"/>